<dbReference type="InterPro" id="IPR013210">
    <property type="entry name" value="LRR_N_plant-typ"/>
</dbReference>
<proteinExistence type="predicted"/>
<keyword evidence="5" id="KW-0677">Repeat</keyword>
<keyword evidence="12" id="KW-1185">Reference proteome</keyword>
<evidence type="ECO:0000256" key="2">
    <source>
        <dbReference type="ARBA" id="ARBA00022614"/>
    </source>
</evidence>
<protein>
    <recommendedName>
        <fullName evidence="10">Leucine-rich repeat-containing N-terminal plant-type domain-containing protein</fullName>
    </recommendedName>
</protein>
<dbReference type="PANTHER" id="PTHR47986:SF1">
    <property type="entry name" value="OS04G0685900 PROTEIN"/>
    <property type="match status" value="1"/>
</dbReference>
<feature type="domain" description="Leucine-rich repeat-containing N-terminal plant-type" evidence="10">
    <location>
        <begin position="55"/>
        <end position="88"/>
    </location>
</feature>
<evidence type="ECO:0000256" key="9">
    <source>
        <dbReference type="ARBA" id="ARBA00023180"/>
    </source>
</evidence>
<dbReference type="InterPro" id="IPR052422">
    <property type="entry name" value="Auxin_Ser/Thr_Kinase"/>
</dbReference>
<organism evidence="11 12">
    <name type="scientific">Cuscuta epithymum</name>
    <dbReference type="NCBI Taxonomy" id="186058"/>
    <lineage>
        <taxon>Eukaryota</taxon>
        <taxon>Viridiplantae</taxon>
        <taxon>Streptophyta</taxon>
        <taxon>Embryophyta</taxon>
        <taxon>Tracheophyta</taxon>
        <taxon>Spermatophyta</taxon>
        <taxon>Magnoliopsida</taxon>
        <taxon>eudicotyledons</taxon>
        <taxon>Gunneridae</taxon>
        <taxon>Pentapetalae</taxon>
        <taxon>asterids</taxon>
        <taxon>lamiids</taxon>
        <taxon>Solanales</taxon>
        <taxon>Convolvulaceae</taxon>
        <taxon>Cuscuteae</taxon>
        <taxon>Cuscuta</taxon>
        <taxon>Cuscuta subgen. Cuscuta</taxon>
    </lineage>
</organism>
<evidence type="ECO:0000256" key="6">
    <source>
        <dbReference type="ARBA" id="ARBA00022989"/>
    </source>
</evidence>
<dbReference type="Gene3D" id="3.80.10.10">
    <property type="entry name" value="Ribonuclease Inhibitor"/>
    <property type="match status" value="1"/>
</dbReference>
<dbReference type="GO" id="GO:0016020">
    <property type="term" value="C:membrane"/>
    <property type="evidence" value="ECO:0007669"/>
    <property type="project" value="UniProtKB-SubCell"/>
</dbReference>
<sequence length="357" mass="39368">MMKEGKKWQRRNVGRFWSGQVVTANNLLLLLYTAAFAVRTEGLDQTDLESLEYNVMMELNRSLTFPAGVEYLWNWSHPDPCKWSGVLCAYRPYQYNYSFVFIINIEGVNISGTLPGSLGNLTQLYAFAAADNRLTGPLPDFAGCSYLGGLGVARNLFTSIPPTLFRNKTVLYGVSLDYNILLQPWKIPEDLSSSSHLTVFKATGCNINGDFPSFFNNDIFPNLTHLQLANNHLSGHLPPSLPQRLETLWLSNQTGTAGSGLSGSISGIRNLSHITQLYLHRNKFSGEIPEVSSLRSMTEFIVRDNNLTGPVPESLAGISTLIEVDLSNNNLNGSVPNFKINVTTCGNPGLGKRGRPC</sequence>
<evidence type="ECO:0000256" key="3">
    <source>
        <dbReference type="ARBA" id="ARBA00022692"/>
    </source>
</evidence>
<comment type="subcellular location">
    <subcellularLocation>
        <location evidence="1">Membrane</location>
        <topology evidence="1">Single-pass membrane protein</topology>
    </subcellularLocation>
</comment>
<keyword evidence="3" id="KW-0812">Transmembrane</keyword>
<dbReference type="AlphaFoldDB" id="A0AAV0DLZ7"/>
<reference evidence="11" key="1">
    <citation type="submission" date="2022-07" db="EMBL/GenBank/DDBJ databases">
        <authorList>
            <person name="Macas J."/>
            <person name="Novak P."/>
            <person name="Neumann P."/>
        </authorList>
    </citation>
    <scope>NUCLEOTIDE SEQUENCE</scope>
</reference>
<keyword evidence="4" id="KW-0732">Signal</keyword>
<keyword evidence="2" id="KW-0433">Leucine-rich repeat</keyword>
<dbReference type="Pfam" id="PF00560">
    <property type="entry name" value="LRR_1"/>
    <property type="match status" value="2"/>
</dbReference>
<evidence type="ECO:0000256" key="5">
    <source>
        <dbReference type="ARBA" id="ARBA00022737"/>
    </source>
</evidence>
<comment type="caution">
    <text evidence="11">The sequence shown here is derived from an EMBL/GenBank/DDBJ whole genome shotgun (WGS) entry which is preliminary data.</text>
</comment>
<accession>A0AAV0DLZ7</accession>
<evidence type="ECO:0000256" key="7">
    <source>
        <dbReference type="ARBA" id="ARBA00023136"/>
    </source>
</evidence>
<evidence type="ECO:0000313" key="11">
    <source>
        <dbReference type="EMBL" id="CAH9104600.1"/>
    </source>
</evidence>
<dbReference type="PANTHER" id="PTHR47986">
    <property type="entry name" value="OSJNBA0070M12.3 PROTEIN"/>
    <property type="match status" value="1"/>
</dbReference>
<evidence type="ECO:0000259" key="10">
    <source>
        <dbReference type="Pfam" id="PF08263"/>
    </source>
</evidence>
<name>A0AAV0DLZ7_9ASTE</name>
<dbReference type="InterPro" id="IPR032675">
    <property type="entry name" value="LRR_dom_sf"/>
</dbReference>
<dbReference type="Pfam" id="PF08263">
    <property type="entry name" value="LRRNT_2"/>
    <property type="match status" value="1"/>
</dbReference>
<dbReference type="SUPFAM" id="SSF52058">
    <property type="entry name" value="L domain-like"/>
    <property type="match status" value="1"/>
</dbReference>
<dbReference type="InterPro" id="IPR001611">
    <property type="entry name" value="Leu-rich_rpt"/>
</dbReference>
<keyword evidence="7" id="KW-0472">Membrane</keyword>
<evidence type="ECO:0000256" key="8">
    <source>
        <dbReference type="ARBA" id="ARBA00023170"/>
    </source>
</evidence>
<keyword evidence="6" id="KW-1133">Transmembrane helix</keyword>
<evidence type="ECO:0000256" key="4">
    <source>
        <dbReference type="ARBA" id="ARBA00022729"/>
    </source>
</evidence>
<evidence type="ECO:0000256" key="1">
    <source>
        <dbReference type="ARBA" id="ARBA00004167"/>
    </source>
</evidence>
<evidence type="ECO:0000313" key="12">
    <source>
        <dbReference type="Proteomes" id="UP001152523"/>
    </source>
</evidence>
<gene>
    <name evidence="11" type="ORF">CEPIT_LOCUS16833</name>
</gene>
<keyword evidence="9" id="KW-0325">Glycoprotein</keyword>
<dbReference type="Proteomes" id="UP001152523">
    <property type="component" value="Unassembled WGS sequence"/>
</dbReference>
<dbReference type="EMBL" id="CAMAPF010000128">
    <property type="protein sequence ID" value="CAH9104600.1"/>
    <property type="molecule type" value="Genomic_DNA"/>
</dbReference>
<keyword evidence="8" id="KW-0675">Receptor</keyword>